<sequence>MKTSLRPTAVMECKSKAFQHKSSYGCDNDINGGEKVGQKQNMMGDEKSVRIKQFPGHFHKE</sequence>
<dbReference type="Proteomes" id="UP000183832">
    <property type="component" value="Unassembled WGS sequence"/>
</dbReference>
<evidence type="ECO:0000313" key="1">
    <source>
        <dbReference type="EMBL" id="CRK92243.1"/>
    </source>
</evidence>
<accession>A0A1J1HW81</accession>
<reference evidence="1 2" key="1">
    <citation type="submission" date="2015-04" db="EMBL/GenBank/DDBJ databases">
        <authorList>
            <person name="Syromyatnikov M.Y."/>
            <person name="Popov V.N."/>
        </authorList>
    </citation>
    <scope>NUCLEOTIDE SEQUENCE [LARGE SCALE GENOMIC DNA]</scope>
</reference>
<proteinExistence type="predicted"/>
<gene>
    <name evidence="1" type="ORF">CLUMA_CG005840</name>
</gene>
<dbReference type="EMBL" id="CVRI01000024">
    <property type="protein sequence ID" value="CRK92243.1"/>
    <property type="molecule type" value="Genomic_DNA"/>
</dbReference>
<keyword evidence="2" id="KW-1185">Reference proteome</keyword>
<organism evidence="1 2">
    <name type="scientific">Clunio marinus</name>
    <dbReference type="NCBI Taxonomy" id="568069"/>
    <lineage>
        <taxon>Eukaryota</taxon>
        <taxon>Metazoa</taxon>
        <taxon>Ecdysozoa</taxon>
        <taxon>Arthropoda</taxon>
        <taxon>Hexapoda</taxon>
        <taxon>Insecta</taxon>
        <taxon>Pterygota</taxon>
        <taxon>Neoptera</taxon>
        <taxon>Endopterygota</taxon>
        <taxon>Diptera</taxon>
        <taxon>Nematocera</taxon>
        <taxon>Chironomoidea</taxon>
        <taxon>Chironomidae</taxon>
        <taxon>Clunio</taxon>
    </lineage>
</organism>
<name>A0A1J1HW81_9DIPT</name>
<dbReference type="AlphaFoldDB" id="A0A1J1HW81"/>
<evidence type="ECO:0000313" key="2">
    <source>
        <dbReference type="Proteomes" id="UP000183832"/>
    </source>
</evidence>
<protein>
    <submittedName>
        <fullName evidence="1">CLUMA_CG005840, isoform A</fullName>
    </submittedName>
</protein>